<accession>A0A9D7SDX6</accession>
<evidence type="ECO:0000256" key="3">
    <source>
        <dbReference type="ARBA" id="ARBA00022525"/>
    </source>
</evidence>
<dbReference type="SUPFAM" id="SSF52058">
    <property type="entry name" value="L domain-like"/>
    <property type="match status" value="2"/>
</dbReference>
<evidence type="ECO:0000313" key="7">
    <source>
        <dbReference type="EMBL" id="MBK9719404.1"/>
    </source>
</evidence>
<dbReference type="GO" id="GO:0030313">
    <property type="term" value="C:cell envelope"/>
    <property type="evidence" value="ECO:0007669"/>
    <property type="project" value="UniProtKB-SubCell"/>
</dbReference>
<keyword evidence="3" id="KW-0964">Secreted</keyword>
<dbReference type="Gene3D" id="3.80.20.20">
    <property type="entry name" value="Receptor L-domain"/>
    <property type="match status" value="1"/>
</dbReference>
<evidence type="ECO:0000256" key="1">
    <source>
        <dbReference type="ARBA" id="ARBA00004191"/>
    </source>
</evidence>
<evidence type="ECO:0000256" key="5">
    <source>
        <dbReference type="ARBA" id="ARBA00023180"/>
    </source>
</evidence>
<keyword evidence="2" id="KW-0134">Cell wall</keyword>
<comment type="subcellular location">
    <subcellularLocation>
        <location evidence="1">Secreted</location>
        <location evidence="1">Cell wall</location>
    </subcellularLocation>
</comment>
<evidence type="ECO:0000259" key="6">
    <source>
        <dbReference type="Pfam" id="PF18962"/>
    </source>
</evidence>
<dbReference type="InterPro" id="IPR051648">
    <property type="entry name" value="CWI-Assembly_Regulator"/>
</dbReference>
<organism evidence="7 8">
    <name type="scientific">Candidatus Defluviibacterium haderslevense</name>
    <dbReference type="NCBI Taxonomy" id="2981993"/>
    <lineage>
        <taxon>Bacteria</taxon>
        <taxon>Pseudomonadati</taxon>
        <taxon>Bacteroidota</taxon>
        <taxon>Saprospiria</taxon>
        <taxon>Saprospirales</taxon>
        <taxon>Saprospiraceae</taxon>
        <taxon>Candidatus Defluviibacterium</taxon>
    </lineage>
</organism>
<dbReference type="PANTHER" id="PTHR31018:SF3">
    <property type="entry name" value="RECEPTOR PROTEIN-TYROSINE KINASE"/>
    <property type="match status" value="1"/>
</dbReference>
<feature type="domain" description="Secretion system C-terminal sorting" evidence="6">
    <location>
        <begin position="241"/>
        <end position="305"/>
    </location>
</feature>
<name>A0A9D7SDX6_9BACT</name>
<keyword evidence="4" id="KW-0732">Signal</keyword>
<reference evidence="7 8" key="1">
    <citation type="submission" date="2020-10" db="EMBL/GenBank/DDBJ databases">
        <title>Connecting structure to function with the recovery of over 1000 high-quality activated sludge metagenome-assembled genomes encoding full-length rRNA genes using long-read sequencing.</title>
        <authorList>
            <person name="Singleton C.M."/>
            <person name="Petriglieri F."/>
            <person name="Kristensen J.M."/>
            <person name="Kirkegaard R.H."/>
            <person name="Michaelsen T.Y."/>
            <person name="Andersen M.H."/>
            <person name="Karst S.M."/>
            <person name="Dueholm M.S."/>
            <person name="Nielsen P.H."/>
            <person name="Albertsen M."/>
        </authorList>
    </citation>
    <scope>NUCLEOTIDE SEQUENCE [LARGE SCALE GENOMIC DNA]</scope>
    <source>
        <strain evidence="7">Ribe_18-Q3-R11-54_BAT3C.373</strain>
    </source>
</reference>
<dbReference type="PANTHER" id="PTHR31018">
    <property type="entry name" value="SPORULATION-SPECIFIC PROTEIN-RELATED"/>
    <property type="match status" value="1"/>
</dbReference>
<comment type="caution">
    <text evidence="7">The sequence shown here is derived from an EMBL/GenBank/DDBJ whole genome shotgun (WGS) entry which is preliminary data.</text>
</comment>
<evidence type="ECO:0000313" key="8">
    <source>
        <dbReference type="Proteomes" id="UP000808349"/>
    </source>
</evidence>
<gene>
    <name evidence="7" type="ORF">IPO85_18195</name>
</gene>
<dbReference type="AlphaFoldDB" id="A0A9D7SDX6"/>
<keyword evidence="5" id="KW-0325">Glycoprotein</keyword>
<evidence type="ECO:0000256" key="4">
    <source>
        <dbReference type="ARBA" id="ARBA00022729"/>
    </source>
</evidence>
<dbReference type="InterPro" id="IPR026444">
    <property type="entry name" value="Secre_tail"/>
</dbReference>
<sequence length="307" mass="34111">MKTLDGLQKLKSIGNDFQIFDNKSLRNLDALSNLDLIDDKSFIRISGNDYLQSIQGLSGIKESVGELKIYENPLLKNLNGLNGIDQTNNDLTLNSNASLENILGLNNLKVVNGDLNIYDNSKLNSLSGLMNLKYLVGGLFIEENSSLISLHGLDSIEYYSIINGQLYYLLEDVSIINNGSKLIKCAVNPVCDFIIDNPSKSSISGNGVGCNSINEVKFACNNKVFTKNNSSTIEVTFLNSNPVSEYLIIQSNIRDLNYIIYNMTGEKQIKGHFNDKIVISCNKMPSGIYNIEFSTKSKKLNKKFVKF</sequence>
<dbReference type="Proteomes" id="UP000808349">
    <property type="component" value="Unassembled WGS sequence"/>
</dbReference>
<evidence type="ECO:0000256" key="2">
    <source>
        <dbReference type="ARBA" id="ARBA00022512"/>
    </source>
</evidence>
<dbReference type="NCBIfam" id="TIGR04183">
    <property type="entry name" value="Por_Secre_tail"/>
    <property type="match status" value="1"/>
</dbReference>
<protein>
    <submittedName>
        <fullName evidence="7">T9SS type A sorting domain-containing protein</fullName>
    </submittedName>
</protein>
<dbReference type="InterPro" id="IPR036941">
    <property type="entry name" value="Rcpt_L-dom_sf"/>
</dbReference>
<dbReference type="Pfam" id="PF18962">
    <property type="entry name" value="Por_Secre_tail"/>
    <property type="match status" value="1"/>
</dbReference>
<dbReference type="EMBL" id="JADKFW010000021">
    <property type="protein sequence ID" value="MBK9719404.1"/>
    <property type="molecule type" value="Genomic_DNA"/>
</dbReference>
<proteinExistence type="predicted"/>